<sequence>MSLVAYPLPMWTEDHDGLDHDGPAIAAEEELHAVIDRHESVVGHAALDEPDDHENLAYGPVDSVDNDSAVIYDASLLPKGGAQFAAANVAYNEEATSSDSDDSCEEENCVPHPPCCILEYNGSFYPLFSSLPHSPPPSPPSLMTQNDSVIDVLYLGGYSDDGSTNLFTSALTSLTLALRRSFNIENDLTIEFPALSLSLPESRLHELSHLSLSKLCDYYAAVSKSTRVSPLRILLLEHATSLDKQLRYLEELYQEARRLSEGSSVFVGPASVNNIVSTGDLEDDQDYEDSLDPPQSPSVLPLHTDIPRDSSSVANTINAENTELIEYEDDDDGQALPPNAGSKHALEAFEDDDVREAHTIEGNKRPRIDQ</sequence>
<feature type="region of interest" description="Disordered" evidence="1">
    <location>
        <begin position="280"/>
        <end position="311"/>
    </location>
</feature>
<reference evidence="4 5" key="1">
    <citation type="journal article" date="2019" name="Sci. Rep.">
        <title>Comparative genomics of chytrid fungi reveal insights into the obligate biotrophic and pathogenic lifestyle of Synchytrium endobioticum.</title>
        <authorList>
            <person name="van de Vossenberg B.T.L.H."/>
            <person name="Warris S."/>
            <person name="Nguyen H.D.T."/>
            <person name="van Gent-Pelzer M.P.E."/>
            <person name="Joly D.L."/>
            <person name="van de Geest H.C."/>
            <person name="Bonants P.J.M."/>
            <person name="Smith D.S."/>
            <person name="Levesque C.A."/>
            <person name="van der Lee T.A.J."/>
        </authorList>
    </citation>
    <scope>NUCLEOTIDE SEQUENCE [LARGE SCALE GENOMIC DNA]</scope>
    <source>
        <strain evidence="2 5">LEV6574</strain>
        <strain evidence="3 4">MB42</strain>
    </source>
</reference>
<keyword evidence="4" id="KW-1185">Reference proteome</keyword>
<evidence type="ECO:0000256" key="1">
    <source>
        <dbReference type="SAM" id="MobiDB-lite"/>
    </source>
</evidence>
<protein>
    <submittedName>
        <fullName evidence="3">Uncharacterized protein</fullName>
    </submittedName>
</protein>
<evidence type="ECO:0000313" key="4">
    <source>
        <dbReference type="Proteomes" id="UP000317494"/>
    </source>
</evidence>
<dbReference type="Proteomes" id="UP000317494">
    <property type="component" value="Unassembled WGS sequence"/>
</dbReference>
<dbReference type="AlphaFoldDB" id="A0A507DQT4"/>
<evidence type="ECO:0000313" key="3">
    <source>
        <dbReference type="EMBL" id="TPX54079.1"/>
    </source>
</evidence>
<proteinExistence type="predicted"/>
<feature type="region of interest" description="Disordered" evidence="1">
    <location>
        <begin position="347"/>
        <end position="370"/>
    </location>
</feature>
<evidence type="ECO:0000313" key="5">
    <source>
        <dbReference type="Proteomes" id="UP000320475"/>
    </source>
</evidence>
<feature type="compositionally biased region" description="Basic and acidic residues" evidence="1">
    <location>
        <begin position="355"/>
        <end position="370"/>
    </location>
</feature>
<comment type="caution">
    <text evidence="3">The sequence shown here is derived from an EMBL/GenBank/DDBJ whole genome shotgun (WGS) entry which is preliminary data.</text>
</comment>
<organism evidence="3 4">
    <name type="scientific">Synchytrium endobioticum</name>
    <dbReference type="NCBI Taxonomy" id="286115"/>
    <lineage>
        <taxon>Eukaryota</taxon>
        <taxon>Fungi</taxon>
        <taxon>Fungi incertae sedis</taxon>
        <taxon>Chytridiomycota</taxon>
        <taxon>Chytridiomycota incertae sedis</taxon>
        <taxon>Chytridiomycetes</taxon>
        <taxon>Synchytriales</taxon>
        <taxon>Synchytriaceae</taxon>
        <taxon>Synchytrium</taxon>
    </lineage>
</organism>
<name>A0A507DQT4_9FUNG</name>
<dbReference type="VEuPathDB" id="FungiDB:SeMB42_g00470"/>
<feature type="compositionally biased region" description="Acidic residues" evidence="1">
    <location>
        <begin position="280"/>
        <end position="291"/>
    </location>
</feature>
<evidence type="ECO:0000313" key="2">
    <source>
        <dbReference type="EMBL" id="TPX51357.1"/>
    </source>
</evidence>
<accession>A0A507DQT4</accession>
<dbReference type="Proteomes" id="UP000320475">
    <property type="component" value="Unassembled WGS sequence"/>
</dbReference>
<dbReference type="STRING" id="286115.A0A507DQT4"/>
<gene>
    <name evidence="2" type="ORF">SeLEV6574_g00332</name>
    <name evidence="3" type="ORF">SeMB42_g00470</name>
</gene>
<dbReference type="EMBL" id="QEAN01000009">
    <property type="protein sequence ID" value="TPX54079.1"/>
    <property type="molecule type" value="Genomic_DNA"/>
</dbReference>
<dbReference type="EMBL" id="QEAM01000005">
    <property type="protein sequence ID" value="TPX51357.1"/>
    <property type="molecule type" value="Genomic_DNA"/>
</dbReference>